<accession>A0A448TSR4</accession>
<dbReference type="AlphaFoldDB" id="A0A448TSR4"/>
<sequence length="104" mass="11531">MNLTDFLISKLEDLKATDIVAIDVRGRSSITDTMIIGTGTSVRHVSAMAQRLMDECKTAGIEAFGQEGQNTAEWVVVDFGQAIVHILQSESRVMYQLEQLWTAK</sequence>
<proteinExistence type="inferred from homology"/>
<dbReference type="Proteomes" id="UP000279799">
    <property type="component" value="Chromosome"/>
</dbReference>
<dbReference type="InterPro" id="IPR043519">
    <property type="entry name" value="NT_sf"/>
</dbReference>
<evidence type="ECO:0000256" key="2">
    <source>
        <dbReference type="HAMAP-Rule" id="MF_01477"/>
    </source>
</evidence>
<dbReference type="GO" id="GO:0017148">
    <property type="term" value="P:negative regulation of translation"/>
    <property type="evidence" value="ECO:0007669"/>
    <property type="project" value="UniProtKB-UniRule"/>
</dbReference>
<dbReference type="GO" id="GO:0043023">
    <property type="term" value="F:ribosomal large subunit binding"/>
    <property type="evidence" value="ECO:0007669"/>
    <property type="project" value="TreeGrafter"/>
</dbReference>
<dbReference type="Pfam" id="PF02410">
    <property type="entry name" value="RsfS"/>
    <property type="match status" value="1"/>
</dbReference>
<dbReference type="Gene3D" id="3.30.460.10">
    <property type="entry name" value="Beta Polymerase, domain 2"/>
    <property type="match status" value="1"/>
</dbReference>
<dbReference type="OrthoDB" id="9793681at2"/>
<dbReference type="NCBIfam" id="TIGR00090">
    <property type="entry name" value="rsfS_iojap_ybeB"/>
    <property type="match status" value="1"/>
</dbReference>
<keyword evidence="2" id="KW-0678">Repressor</keyword>
<evidence type="ECO:0000313" key="3">
    <source>
        <dbReference type="EMBL" id="VEJ09077.1"/>
    </source>
</evidence>
<dbReference type="GO" id="GO:0042256">
    <property type="term" value="P:cytosolic ribosome assembly"/>
    <property type="evidence" value="ECO:0007669"/>
    <property type="project" value="UniProtKB-UniRule"/>
</dbReference>
<comment type="function">
    <text evidence="2">Functions as a ribosomal silencing factor. Interacts with ribosomal protein uL14 (rplN), blocking formation of intersubunit bridge B8. Prevents association of the 30S and 50S ribosomal subunits and the formation of functional ribosomes, thus repressing translation.</text>
</comment>
<comment type="subcellular location">
    <subcellularLocation>
        <location evidence="2">Cytoplasm</location>
    </subcellularLocation>
</comment>
<dbReference type="InterPro" id="IPR004394">
    <property type="entry name" value="Iojap/RsfS/C7orf30"/>
</dbReference>
<dbReference type="EMBL" id="LR134510">
    <property type="protein sequence ID" value="VEJ09077.1"/>
    <property type="molecule type" value="Genomic_DNA"/>
</dbReference>
<evidence type="ECO:0000256" key="1">
    <source>
        <dbReference type="ARBA" id="ARBA00010574"/>
    </source>
</evidence>
<comment type="similarity">
    <text evidence="1 2">Belongs to the Iojap/RsfS family.</text>
</comment>
<keyword evidence="2" id="KW-0810">Translation regulation</keyword>
<evidence type="ECO:0000313" key="4">
    <source>
        <dbReference type="Proteomes" id="UP000279799"/>
    </source>
</evidence>
<name>A0A448TSR4_9PAST</name>
<dbReference type="GO" id="GO:0090071">
    <property type="term" value="P:negative regulation of ribosome biogenesis"/>
    <property type="evidence" value="ECO:0007669"/>
    <property type="project" value="UniProtKB-UniRule"/>
</dbReference>
<dbReference type="RefSeq" id="WP_126598699.1">
    <property type="nucleotide sequence ID" value="NZ_LR134510.1"/>
</dbReference>
<keyword evidence="4" id="KW-1185">Reference proteome</keyword>
<dbReference type="PANTHER" id="PTHR21043">
    <property type="entry name" value="IOJAP SUPERFAMILY ORTHOLOG"/>
    <property type="match status" value="1"/>
</dbReference>
<dbReference type="HAMAP" id="MF_01477">
    <property type="entry name" value="Iojap_RsfS"/>
    <property type="match status" value="1"/>
</dbReference>
<protein>
    <recommendedName>
        <fullName evidence="2">Ribosomal silencing factor RsfS</fullName>
    </recommendedName>
</protein>
<dbReference type="SUPFAM" id="SSF81301">
    <property type="entry name" value="Nucleotidyltransferase"/>
    <property type="match status" value="1"/>
</dbReference>
<dbReference type="GO" id="GO:0005737">
    <property type="term" value="C:cytoplasm"/>
    <property type="evidence" value="ECO:0007669"/>
    <property type="project" value="UniProtKB-SubCell"/>
</dbReference>
<reference evidence="3 4" key="1">
    <citation type="submission" date="2018-12" db="EMBL/GenBank/DDBJ databases">
        <authorList>
            <consortium name="Pathogen Informatics"/>
        </authorList>
    </citation>
    <scope>NUCLEOTIDE SEQUENCE [LARGE SCALE GENOMIC DNA]</scope>
    <source>
        <strain evidence="3 4">NCTC12871</strain>
    </source>
</reference>
<dbReference type="KEGG" id="adp:NCTC12871_00507"/>
<keyword evidence="2" id="KW-0963">Cytoplasm</keyword>
<organism evidence="3 4">
    <name type="scientific">Actinobacillus delphinicola</name>
    <dbReference type="NCBI Taxonomy" id="51161"/>
    <lineage>
        <taxon>Bacteria</taxon>
        <taxon>Pseudomonadati</taxon>
        <taxon>Pseudomonadota</taxon>
        <taxon>Gammaproteobacteria</taxon>
        <taxon>Pasteurellales</taxon>
        <taxon>Pasteurellaceae</taxon>
        <taxon>Actinobacillus</taxon>
    </lineage>
</organism>
<dbReference type="PANTHER" id="PTHR21043:SF0">
    <property type="entry name" value="MITOCHONDRIAL ASSEMBLY OF RIBOSOMAL LARGE SUBUNIT PROTEIN 1"/>
    <property type="match status" value="1"/>
</dbReference>
<gene>
    <name evidence="3" type="primary">ybeB</name>
    <name evidence="2" type="synonym">rsfS</name>
    <name evidence="3" type="ORF">NCTC12871_00507</name>
</gene>
<comment type="subunit">
    <text evidence="2">Interacts with ribosomal protein uL14 (rplN).</text>
</comment>